<keyword evidence="1" id="KW-1133">Transmembrane helix</keyword>
<dbReference type="Proteomes" id="UP001608902">
    <property type="component" value="Unassembled WGS sequence"/>
</dbReference>
<dbReference type="EMBL" id="JBGFUD010005486">
    <property type="protein sequence ID" value="MFH4980388.1"/>
    <property type="molecule type" value="Genomic_DNA"/>
</dbReference>
<feature type="transmembrane region" description="Helical" evidence="1">
    <location>
        <begin position="25"/>
        <end position="43"/>
    </location>
</feature>
<sequence>MIADATPRSSSHSPEEVKERLKRQYLLASAYPYYYGWAGYPAYAPSLLYPGYAAVAYPGVFGYGLAYGYPYGYRRAYFLG</sequence>
<evidence type="ECO:0000313" key="2">
    <source>
        <dbReference type="EMBL" id="MFH4980388.1"/>
    </source>
</evidence>
<evidence type="ECO:0000256" key="1">
    <source>
        <dbReference type="SAM" id="Phobius"/>
    </source>
</evidence>
<keyword evidence="1" id="KW-0472">Membrane</keyword>
<protein>
    <submittedName>
        <fullName evidence="2">Uncharacterized protein</fullName>
    </submittedName>
</protein>
<proteinExistence type="predicted"/>
<evidence type="ECO:0000313" key="3">
    <source>
        <dbReference type="Proteomes" id="UP001608902"/>
    </source>
</evidence>
<accession>A0ABD6EKI4</accession>
<keyword evidence="1" id="KW-0812">Transmembrane</keyword>
<dbReference type="AlphaFoldDB" id="A0ABD6EKI4"/>
<name>A0ABD6EKI4_9BILA</name>
<comment type="caution">
    <text evidence="2">The sequence shown here is derived from an EMBL/GenBank/DDBJ whole genome shotgun (WGS) entry which is preliminary data.</text>
</comment>
<organism evidence="2 3">
    <name type="scientific">Gnathostoma spinigerum</name>
    <dbReference type="NCBI Taxonomy" id="75299"/>
    <lineage>
        <taxon>Eukaryota</taxon>
        <taxon>Metazoa</taxon>
        <taxon>Ecdysozoa</taxon>
        <taxon>Nematoda</taxon>
        <taxon>Chromadorea</taxon>
        <taxon>Rhabditida</taxon>
        <taxon>Spirurina</taxon>
        <taxon>Gnathostomatomorpha</taxon>
        <taxon>Gnathostomatoidea</taxon>
        <taxon>Gnathostomatidae</taxon>
        <taxon>Gnathostoma</taxon>
    </lineage>
</organism>
<keyword evidence="3" id="KW-1185">Reference proteome</keyword>
<feature type="transmembrane region" description="Helical" evidence="1">
    <location>
        <begin position="49"/>
        <end position="69"/>
    </location>
</feature>
<gene>
    <name evidence="2" type="ORF">AB6A40_007097</name>
</gene>
<reference evidence="2 3" key="1">
    <citation type="submission" date="2024-08" db="EMBL/GenBank/DDBJ databases">
        <title>Gnathostoma spinigerum genome.</title>
        <authorList>
            <person name="Gonzalez-Bertolin B."/>
            <person name="Monzon S."/>
            <person name="Zaballos A."/>
            <person name="Jimenez P."/>
            <person name="Dekumyoy P."/>
            <person name="Varona S."/>
            <person name="Cuesta I."/>
            <person name="Sumanam S."/>
            <person name="Adisakwattana P."/>
            <person name="Gasser R.B."/>
            <person name="Hernandez-Gonzalez A."/>
            <person name="Young N.D."/>
            <person name="Perteguer M.J."/>
        </authorList>
    </citation>
    <scope>NUCLEOTIDE SEQUENCE [LARGE SCALE GENOMIC DNA]</scope>
    <source>
        <strain evidence="2">AL3</strain>
        <tissue evidence="2">Liver</tissue>
    </source>
</reference>